<evidence type="ECO:0000256" key="7">
    <source>
        <dbReference type="ARBA" id="ARBA00023136"/>
    </source>
</evidence>
<proteinExistence type="inferred from homology"/>
<evidence type="ECO:0000313" key="10">
    <source>
        <dbReference type="EMBL" id="UXX84231.1"/>
    </source>
</evidence>
<feature type="transmembrane region" description="Helical" evidence="9">
    <location>
        <begin position="49"/>
        <end position="70"/>
    </location>
</feature>
<dbReference type="EMBL" id="CP106738">
    <property type="protein sequence ID" value="UXX84231.1"/>
    <property type="molecule type" value="Genomic_DNA"/>
</dbReference>
<evidence type="ECO:0000256" key="6">
    <source>
        <dbReference type="ARBA" id="ARBA00022989"/>
    </source>
</evidence>
<dbReference type="PANTHER" id="PTHR30574">
    <property type="entry name" value="INNER MEMBRANE PROTEIN YEDE"/>
    <property type="match status" value="1"/>
</dbReference>
<reference evidence="10" key="1">
    <citation type="submission" date="2022-10" db="EMBL/GenBank/DDBJ databases">
        <title>Roseovarius pelagicus sp. nov., isolated from Arctic seawater.</title>
        <authorList>
            <person name="Hong Y.W."/>
            <person name="Hwang C.Y."/>
        </authorList>
    </citation>
    <scope>NUCLEOTIDE SEQUENCE</scope>
    <source>
        <strain evidence="10">HL-MP18</strain>
    </source>
</reference>
<evidence type="ECO:0000256" key="2">
    <source>
        <dbReference type="ARBA" id="ARBA00022448"/>
    </source>
</evidence>
<keyword evidence="3" id="KW-1003">Cell membrane</keyword>
<evidence type="ECO:0000313" key="11">
    <source>
        <dbReference type="Proteomes" id="UP001064087"/>
    </source>
</evidence>
<dbReference type="Proteomes" id="UP001064087">
    <property type="component" value="Chromosome"/>
</dbReference>
<accession>A0ABY6DDL9</accession>
<comment type="subcellular location">
    <subcellularLocation>
        <location evidence="1">Cell inner membrane</location>
        <topology evidence="1">Multi-pass membrane protein</topology>
    </subcellularLocation>
</comment>
<protein>
    <submittedName>
        <fullName evidence="10">YeeE/YedE family protein</fullName>
    </submittedName>
</protein>
<keyword evidence="4" id="KW-0997">Cell inner membrane</keyword>
<keyword evidence="6 9" id="KW-1133">Transmembrane helix</keyword>
<sequence>MIQHLSDAWLVALIGFGGGMLLGLAARLGRFCTLGAIEDYLYQGSDTRLRMWALAIGLAGILTFAAALAGGFDPAQSVYHRAAFSPLAHIVGGLLFGYGMSLAGNCGFGALARAGGGDLRSFVIVLVMGIAAYIALSGPLAQLRVTLVEATTLHPGARGYADLIALGNGGAELVTGLAICTAITLAALWSRGFVAERAALFWSAMVAIAIVSGWIGTQWIAETGFRAQAVASHTFTAPLGETMLFVMTSSGGGISFGVGSVAGVLAGAFAGSLLKGHFRWEACEDPRELKRQFLGAILMGFGAVLALGCTIGQGISAMSVLALGAPLTLGAIFVGAMIGLRQLIEGFSSAS</sequence>
<evidence type="ECO:0000256" key="5">
    <source>
        <dbReference type="ARBA" id="ARBA00022692"/>
    </source>
</evidence>
<evidence type="ECO:0000256" key="9">
    <source>
        <dbReference type="SAM" id="Phobius"/>
    </source>
</evidence>
<evidence type="ECO:0000256" key="8">
    <source>
        <dbReference type="ARBA" id="ARBA00035655"/>
    </source>
</evidence>
<feature type="transmembrane region" description="Helical" evidence="9">
    <location>
        <begin position="200"/>
        <end position="221"/>
    </location>
</feature>
<name>A0ABY6DDL9_9RHOB</name>
<organism evidence="10 11">
    <name type="scientific">Roseovarius pelagicus</name>
    <dbReference type="NCBI Taxonomy" id="2980108"/>
    <lineage>
        <taxon>Bacteria</taxon>
        <taxon>Pseudomonadati</taxon>
        <taxon>Pseudomonadota</taxon>
        <taxon>Alphaproteobacteria</taxon>
        <taxon>Rhodobacterales</taxon>
        <taxon>Roseobacteraceae</taxon>
        <taxon>Roseovarius</taxon>
    </lineage>
</organism>
<dbReference type="RefSeq" id="WP_263048574.1">
    <property type="nucleotide sequence ID" value="NZ_CP106738.1"/>
</dbReference>
<keyword evidence="11" id="KW-1185">Reference proteome</keyword>
<evidence type="ECO:0000256" key="3">
    <source>
        <dbReference type="ARBA" id="ARBA00022475"/>
    </source>
</evidence>
<feature type="transmembrane region" description="Helical" evidence="9">
    <location>
        <begin position="294"/>
        <end position="315"/>
    </location>
</feature>
<dbReference type="Pfam" id="PF04143">
    <property type="entry name" value="Sulf_transp"/>
    <property type="match status" value="1"/>
</dbReference>
<feature type="transmembrane region" description="Helical" evidence="9">
    <location>
        <begin position="123"/>
        <end position="143"/>
    </location>
</feature>
<evidence type="ECO:0000256" key="1">
    <source>
        <dbReference type="ARBA" id="ARBA00004429"/>
    </source>
</evidence>
<feature type="transmembrane region" description="Helical" evidence="9">
    <location>
        <begin position="6"/>
        <end position="28"/>
    </location>
</feature>
<keyword evidence="5 9" id="KW-0812">Transmembrane</keyword>
<feature type="transmembrane region" description="Helical" evidence="9">
    <location>
        <begin position="163"/>
        <end position="188"/>
    </location>
</feature>
<feature type="transmembrane region" description="Helical" evidence="9">
    <location>
        <begin position="90"/>
        <end position="111"/>
    </location>
</feature>
<dbReference type="InterPro" id="IPR007272">
    <property type="entry name" value="Sulf_transp_TsuA/YedE"/>
</dbReference>
<feature type="transmembrane region" description="Helical" evidence="9">
    <location>
        <begin position="321"/>
        <end position="340"/>
    </location>
</feature>
<evidence type="ECO:0000256" key="4">
    <source>
        <dbReference type="ARBA" id="ARBA00022519"/>
    </source>
</evidence>
<gene>
    <name evidence="10" type="ORF">N7U68_06155</name>
</gene>
<keyword evidence="7 9" id="KW-0472">Membrane</keyword>
<feature type="transmembrane region" description="Helical" evidence="9">
    <location>
        <begin position="253"/>
        <end position="274"/>
    </location>
</feature>
<dbReference type="PANTHER" id="PTHR30574:SF1">
    <property type="entry name" value="SULPHUR TRANSPORT DOMAIN-CONTAINING PROTEIN"/>
    <property type="match status" value="1"/>
</dbReference>
<comment type="similarity">
    <text evidence="8">Belongs to the TsuA/YedE (TC 9.B.102) family.</text>
</comment>
<keyword evidence="2" id="KW-0813">Transport</keyword>